<dbReference type="AlphaFoldDB" id="A0A3R7F7T0"/>
<evidence type="ECO:0000313" key="2">
    <source>
        <dbReference type="Proteomes" id="UP000028058"/>
    </source>
</evidence>
<comment type="caution">
    <text evidence="1">The sequence shown here is derived from an EMBL/GenBank/DDBJ whole genome shotgun (WGS) entry which is preliminary data.</text>
</comment>
<accession>A0A3R7F7T0</accession>
<evidence type="ECO:0000313" key="1">
    <source>
        <dbReference type="EMBL" id="RKM92502.1"/>
    </source>
</evidence>
<dbReference type="EMBL" id="JNAD02000013">
    <property type="protein sequence ID" value="RKM92502.1"/>
    <property type="molecule type" value="Genomic_DNA"/>
</dbReference>
<name>A0A3R7F7T0_9ACTN</name>
<reference evidence="1 2" key="1">
    <citation type="journal article" date="2014" name="Genome Announc.">
        <title>Draft Genome Sequence of Streptomyces fradiae ATCC 19609, a Strain Highly Sensitive to Antibiotics.</title>
        <authorList>
            <person name="Bekker O.B."/>
            <person name="Klimina K.M."/>
            <person name="Vatlin A.A."/>
            <person name="Zakharevich N.V."/>
            <person name="Kasianov A.S."/>
            <person name="Danilenko V.N."/>
        </authorList>
    </citation>
    <scope>NUCLEOTIDE SEQUENCE [LARGE SCALE GENOMIC DNA]</scope>
    <source>
        <strain evidence="1 2">ATCC 19609</strain>
    </source>
</reference>
<keyword evidence="2" id="KW-1185">Reference proteome</keyword>
<proteinExistence type="predicted"/>
<organism evidence="1 2">
    <name type="scientific">Streptomyces xinghaiensis</name>
    <dbReference type="NCBI Taxonomy" id="1038928"/>
    <lineage>
        <taxon>Bacteria</taxon>
        <taxon>Bacillati</taxon>
        <taxon>Actinomycetota</taxon>
        <taxon>Actinomycetes</taxon>
        <taxon>Kitasatosporales</taxon>
        <taxon>Streptomycetaceae</taxon>
        <taxon>Streptomyces</taxon>
    </lineage>
</organism>
<gene>
    <name evidence="1" type="ORF">SFRA_024180</name>
</gene>
<dbReference type="OrthoDB" id="9982609at2"/>
<protein>
    <submittedName>
        <fullName evidence="1">Uncharacterized protein</fullName>
    </submittedName>
</protein>
<dbReference type="RefSeq" id="WP_043472438.1">
    <property type="nucleotide sequence ID" value="NZ_JNAD02000013.1"/>
</dbReference>
<dbReference type="Proteomes" id="UP000028058">
    <property type="component" value="Unassembled WGS sequence"/>
</dbReference>
<sequence>MSEPGPAVTQVKLTGLADEVARLMTELGGSCEIIFGPVEQPDRGGNVTCTAQVVTHSSARAPADGQTVHVTVQAVLKVAAGALPGTGAAQQVEDSVTRALEAGLPEVQQVNTRFISAVGLPAERE</sequence>